<dbReference type="GO" id="GO:0016301">
    <property type="term" value="F:kinase activity"/>
    <property type="evidence" value="ECO:0007669"/>
    <property type="project" value="UniProtKB-KW"/>
</dbReference>
<accession>A0AAX6DKV7</accession>
<reference evidence="2" key="2">
    <citation type="submission" date="2023-04" db="EMBL/GenBank/DDBJ databases">
        <authorList>
            <person name="Bruccoleri R.E."/>
            <person name="Oakeley E.J."/>
            <person name="Faust A.-M."/>
            <person name="Dessus-Babus S."/>
            <person name="Altorfer M."/>
            <person name="Burckhardt D."/>
            <person name="Oertli M."/>
            <person name="Naumann U."/>
            <person name="Petersen F."/>
            <person name="Wong J."/>
        </authorList>
    </citation>
    <scope>NUCLEOTIDE SEQUENCE</scope>
    <source>
        <strain evidence="2">GSM-AAB239-AS_SAM_17_03QT</strain>
        <tissue evidence="2">Leaf</tissue>
    </source>
</reference>
<comment type="caution">
    <text evidence="2">The sequence shown here is derived from an EMBL/GenBank/DDBJ whole genome shotgun (WGS) entry which is preliminary data.</text>
</comment>
<dbReference type="Proteomes" id="UP001140949">
    <property type="component" value="Unassembled WGS sequence"/>
</dbReference>
<keyword evidence="2" id="KW-0418">Kinase</keyword>
<evidence type="ECO:0000313" key="3">
    <source>
        <dbReference type="Proteomes" id="UP001140949"/>
    </source>
</evidence>
<sequence length="80" mass="8556">MTTTTKGIEEQETGTLPPLESTTTTAAAPRRTPGASPPRTSHLSTVAPIASPSRREPHDHAPTEPPPTHRRASAQRRRSA</sequence>
<reference evidence="2" key="1">
    <citation type="journal article" date="2023" name="GigaByte">
        <title>Genome assembly of the bearded iris, Iris pallida Lam.</title>
        <authorList>
            <person name="Bruccoleri R.E."/>
            <person name="Oakeley E.J."/>
            <person name="Faust A.M.E."/>
            <person name="Altorfer M."/>
            <person name="Dessus-Babus S."/>
            <person name="Burckhardt D."/>
            <person name="Oertli M."/>
            <person name="Naumann U."/>
            <person name="Petersen F."/>
            <person name="Wong J."/>
        </authorList>
    </citation>
    <scope>NUCLEOTIDE SEQUENCE</scope>
    <source>
        <strain evidence="2">GSM-AAB239-AS_SAM_17_03QT</strain>
    </source>
</reference>
<organism evidence="2 3">
    <name type="scientific">Iris pallida</name>
    <name type="common">Sweet iris</name>
    <dbReference type="NCBI Taxonomy" id="29817"/>
    <lineage>
        <taxon>Eukaryota</taxon>
        <taxon>Viridiplantae</taxon>
        <taxon>Streptophyta</taxon>
        <taxon>Embryophyta</taxon>
        <taxon>Tracheophyta</taxon>
        <taxon>Spermatophyta</taxon>
        <taxon>Magnoliopsida</taxon>
        <taxon>Liliopsida</taxon>
        <taxon>Asparagales</taxon>
        <taxon>Iridaceae</taxon>
        <taxon>Iridoideae</taxon>
        <taxon>Irideae</taxon>
        <taxon>Iris</taxon>
    </lineage>
</organism>
<protein>
    <submittedName>
        <fullName evidence="2">Proline-rich receptor-like protein kinase PERK9</fullName>
    </submittedName>
</protein>
<gene>
    <name evidence="2" type="ORF">M6B38_239765</name>
</gene>
<keyword evidence="2" id="KW-0675">Receptor</keyword>
<proteinExistence type="predicted"/>
<feature type="compositionally biased region" description="Low complexity" evidence="1">
    <location>
        <begin position="21"/>
        <end position="41"/>
    </location>
</feature>
<dbReference type="EMBL" id="JANAVB010043717">
    <property type="protein sequence ID" value="KAJ6792329.1"/>
    <property type="molecule type" value="Genomic_DNA"/>
</dbReference>
<feature type="compositionally biased region" description="Basic and acidic residues" evidence="1">
    <location>
        <begin position="53"/>
        <end position="62"/>
    </location>
</feature>
<evidence type="ECO:0000313" key="2">
    <source>
        <dbReference type="EMBL" id="KAJ6792329.1"/>
    </source>
</evidence>
<feature type="region of interest" description="Disordered" evidence="1">
    <location>
        <begin position="1"/>
        <end position="80"/>
    </location>
</feature>
<evidence type="ECO:0000256" key="1">
    <source>
        <dbReference type="SAM" id="MobiDB-lite"/>
    </source>
</evidence>
<dbReference type="AlphaFoldDB" id="A0AAX6DKV7"/>
<keyword evidence="3" id="KW-1185">Reference proteome</keyword>
<name>A0AAX6DKV7_IRIPA</name>
<keyword evidence="2" id="KW-0808">Transferase</keyword>
<feature type="compositionally biased region" description="Basic residues" evidence="1">
    <location>
        <begin position="68"/>
        <end position="80"/>
    </location>
</feature>